<evidence type="ECO:0000256" key="2">
    <source>
        <dbReference type="ARBA" id="ARBA00022692"/>
    </source>
</evidence>
<feature type="transmembrane region" description="Helical" evidence="6">
    <location>
        <begin position="68"/>
        <end position="85"/>
    </location>
</feature>
<sequence length="395" mass="41977">MSKFSSTEVIGRPNTRSRQRGAAYWRELDWVLLVAALATTIFGSILVWSASRSDMASASDPQSYLKRHLVNVAVGIGLGFLASRIDYRWLRAYTPIIYGLSVFTLLLPFVPGIGARIAGARAWIDLPGGFTLQPSEFAKIAVILMMAAVLSEKQDSESEPRDSEVFVSLGVAALPLLIILVQNDTGTVLILASVALSIIAVSGARTRWVIGLIAGAVASIMVAIQLGLLKEYQVARLTSFINPSADASSGAWNANQARIAIGGGGMTGYGLFEGPQTQGSFVPVNESDFIFTVVGEELGFIGAIVLIVLLGVILARGILIALRADDLYGRLVATGVVAWLAFQMFENIGMSIGIMPITGIPLPFVSAGGTSMMACWVAVGLLENVRLHGTRKSFA</sequence>
<feature type="transmembrane region" description="Helical" evidence="6">
    <location>
        <begin position="187"/>
        <end position="204"/>
    </location>
</feature>
<dbReference type="EMBL" id="CAFBLS010000005">
    <property type="protein sequence ID" value="CAB4858257.1"/>
    <property type="molecule type" value="Genomic_DNA"/>
</dbReference>
<dbReference type="AlphaFoldDB" id="A0A6J7CIS0"/>
<evidence type="ECO:0000256" key="6">
    <source>
        <dbReference type="SAM" id="Phobius"/>
    </source>
</evidence>
<protein>
    <submittedName>
        <fullName evidence="7">Unannotated protein</fullName>
    </submittedName>
</protein>
<dbReference type="InterPro" id="IPR011923">
    <property type="entry name" value="RodA/MrdB"/>
</dbReference>
<dbReference type="PANTHER" id="PTHR30474:SF14">
    <property type="entry name" value="CELL CYCLE PROTEIN"/>
    <property type="match status" value="1"/>
</dbReference>
<dbReference type="GO" id="GO:0032153">
    <property type="term" value="C:cell division site"/>
    <property type="evidence" value="ECO:0007669"/>
    <property type="project" value="TreeGrafter"/>
</dbReference>
<feature type="transmembrane region" description="Helical" evidence="6">
    <location>
        <begin position="360"/>
        <end position="382"/>
    </location>
</feature>
<dbReference type="GO" id="GO:0051301">
    <property type="term" value="P:cell division"/>
    <property type="evidence" value="ECO:0007669"/>
    <property type="project" value="InterPro"/>
</dbReference>
<dbReference type="NCBIfam" id="TIGR02210">
    <property type="entry name" value="rodA_shape"/>
    <property type="match status" value="1"/>
</dbReference>
<proteinExistence type="predicted"/>
<organism evidence="7">
    <name type="scientific">freshwater metagenome</name>
    <dbReference type="NCBI Taxonomy" id="449393"/>
    <lineage>
        <taxon>unclassified sequences</taxon>
        <taxon>metagenomes</taxon>
        <taxon>ecological metagenomes</taxon>
    </lineage>
</organism>
<evidence type="ECO:0000313" key="7">
    <source>
        <dbReference type="EMBL" id="CAB4858257.1"/>
    </source>
</evidence>
<dbReference type="GO" id="GO:0015648">
    <property type="term" value="F:lipid-linked peptidoglycan transporter activity"/>
    <property type="evidence" value="ECO:0007669"/>
    <property type="project" value="TreeGrafter"/>
</dbReference>
<comment type="subcellular location">
    <subcellularLocation>
        <location evidence="1">Membrane</location>
        <topology evidence="1">Multi-pass membrane protein</topology>
    </subcellularLocation>
</comment>
<feature type="transmembrane region" description="Helical" evidence="6">
    <location>
        <begin position="209"/>
        <end position="229"/>
    </location>
</feature>
<evidence type="ECO:0000256" key="5">
    <source>
        <dbReference type="ARBA" id="ARBA00023136"/>
    </source>
</evidence>
<evidence type="ECO:0000256" key="3">
    <source>
        <dbReference type="ARBA" id="ARBA00022960"/>
    </source>
</evidence>
<feature type="transmembrane region" description="Helical" evidence="6">
    <location>
        <begin position="298"/>
        <end position="319"/>
    </location>
</feature>
<evidence type="ECO:0000256" key="1">
    <source>
        <dbReference type="ARBA" id="ARBA00004141"/>
    </source>
</evidence>
<dbReference type="PANTHER" id="PTHR30474">
    <property type="entry name" value="CELL CYCLE PROTEIN"/>
    <property type="match status" value="1"/>
</dbReference>
<evidence type="ECO:0000256" key="4">
    <source>
        <dbReference type="ARBA" id="ARBA00022989"/>
    </source>
</evidence>
<dbReference type="InterPro" id="IPR001182">
    <property type="entry name" value="FtsW/RodA"/>
</dbReference>
<gene>
    <name evidence="7" type="ORF">UFOPK3402_00074</name>
</gene>
<keyword evidence="4 6" id="KW-1133">Transmembrane helix</keyword>
<dbReference type="Pfam" id="PF01098">
    <property type="entry name" value="FTSW_RODA_SPOVE"/>
    <property type="match status" value="1"/>
</dbReference>
<feature type="transmembrane region" description="Helical" evidence="6">
    <location>
        <begin position="97"/>
        <end position="118"/>
    </location>
</feature>
<reference evidence="7" key="1">
    <citation type="submission" date="2020-05" db="EMBL/GenBank/DDBJ databases">
        <authorList>
            <person name="Chiriac C."/>
            <person name="Salcher M."/>
            <person name="Ghai R."/>
            <person name="Kavagutti S V."/>
        </authorList>
    </citation>
    <scope>NUCLEOTIDE SEQUENCE</scope>
</reference>
<keyword evidence="5 6" id="KW-0472">Membrane</keyword>
<keyword evidence="2 6" id="KW-0812">Transmembrane</keyword>
<dbReference type="GO" id="GO:0005886">
    <property type="term" value="C:plasma membrane"/>
    <property type="evidence" value="ECO:0007669"/>
    <property type="project" value="TreeGrafter"/>
</dbReference>
<name>A0A6J7CIS0_9ZZZZ</name>
<feature type="transmembrane region" description="Helical" evidence="6">
    <location>
        <begin position="28"/>
        <end position="48"/>
    </location>
</feature>
<dbReference type="InterPro" id="IPR018365">
    <property type="entry name" value="Cell_cycle_FtsW-rel_CS"/>
</dbReference>
<feature type="transmembrane region" description="Helical" evidence="6">
    <location>
        <begin position="331"/>
        <end position="354"/>
    </location>
</feature>
<dbReference type="GO" id="GO:0008360">
    <property type="term" value="P:regulation of cell shape"/>
    <property type="evidence" value="ECO:0007669"/>
    <property type="project" value="UniProtKB-KW"/>
</dbReference>
<dbReference type="PROSITE" id="PS00428">
    <property type="entry name" value="FTSW_RODA_SPOVE"/>
    <property type="match status" value="1"/>
</dbReference>
<accession>A0A6J7CIS0</accession>
<keyword evidence="3" id="KW-0133">Cell shape</keyword>